<sequence>MNLTENSELKEFIAKLRAETKRPDSEILLLARQHDLRDEKEYQAAKQKLTSLTPIDIDQYLHLPLRPLTRRLTCSICFDVFPIGEMFTMDCPASHRFCFECIQGYIRTHLSNGSVCECPDQKCTYEISHGEVKQVFGENSKEYEDYSEALLKRELAKLPVVGCPTPGCKNFIEMDRVRVPMHCVCSGCNAEFCSMCKKDYHYRMNCSESMKYTRDWIEWNTNGRRNYHELLEKEQKKIEGLEKEKKKIEERNQELQRRYQDLVADEKWKEQNCHACPHCGRPIQKLEGCDSMVCGSDYHGGNIQNGCGKRFNWSQSQPYKSTGLSGPKTVEFQPPPNPKQRTRHGDWIPCDNCKQQIVGLRFSCVHCRSFNLCENCEFKVDHHKNHVFRIFEKTEEDEILQIAARAQKPSLMENIASKIFK</sequence>
<keyword evidence="4" id="KW-0479">Metal-binding</keyword>
<dbReference type="Pfam" id="PF00569">
    <property type="entry name" value="ZZ"/>
    <property type="match status" value="1"/>
</dbReference>
<dbReference type="Gene3D" id="3.30.60.90">
    <property type="match status" value="1"/>
</dbReference>
<dbReference type="Pfam" id="PF01485">
    <property type="entry name" value="IBR"/>
    <property type="match status" value="1"/>
</dbReference>
<keyword evidence="9" id="KW-0175">Coiled coil</keyword>
<comment type="catalytic activity">
    <reaction evidence="1">
        <text>[E2 ubiquitin-conjugating enzyme]-S-ubiquitinyl-L-cysteine + [acceptor protein]-L-lysine = [E2 ubiquitin-conjugating enzyme]-L-cysteine + [acceptor protein]-N(6)-ubiquitinyl-L-lysine.</text>
        <dbReference type="EC" id="2.3.2.31"/>
    </reaction>
</comment>
<keyword evidence="6" id="KW-0863">Zinc-finger</keyword>
<dbReference type="Gene3D" id="1.20.120.1750">
    <property type="match status" value="1"/>
</dbReference>
<evidence type="ECO:0000256" key="4">
    <source>
        <dbReference type="ARBA" id="ARBA00022723"/>
    </source>
</evidence>
<dbReference type="SMART" id="SM00647">
    <property type="entry name" value="IBR"/>
    <property type="match status" value="1"/>
</dbReference>
<keyword evidence="5" id="KW-0677">Repeat</keyword>
<evidence type="ECO:0000256" key="8">
    <source>
        <dbReference type="ARBA" id="ARBA00022833"/>
    </source>
</evidence>
<keyword evidence="8" id="KW-0862">Zinc</keyword>
<evidence type="ECO:0000256" key="5">
    <source>
        <dbReference type="ARBA" id="ARBA00022737"/>
    </source>
</evidence>
<evidence type="ECO:0000256" key="2">
    <source>
        <dbReference type="ARBA" id="ARBA00012251"/>
    </source>
</evidence>
<dbReference type="EMBL" id="GIBP01003011">
    <property type="protein sequence ID" value="NDV31980.1"/>
    <property type="molecule type" value="Transcribed_RNA"/>
</dbReference>
<dbReference type="GO" id="GO:0016567">
    <property type="term" value="P:protein ubiquitination"/>
    <property type="evidence" value="ECO:0007669"/>
    <property type="project" value="InterPro"/>
</dbReference>
<feature type="coiled-coil region" evidence="9">
    <location>
        <begin position="224"/>
        <end position="265"/>
    </location>
</feature>
<dbReference type="Gene3D" id="3.30.40.10">
    <property type="entry name" value="Zinc/RING finger domain, C3HC4 (zinc finger)"/>
    <property type="match status" value="1"/>
</dbReference>
<evidence type="ECO:0000256" key="7">
    <source>
        <dbReference type="ARBA" id="ARBA00022786"/>
    </source>
</evidence>
<evidence type="ECO:0000313" key="12">
    <source>
        <dbReference type="EMBL" id="NDV31980.1"/>
    </source>
</evidence>
<dbReference type="InterPro" id="IPR044066">
    <property type="entry name" value="TRIAD_supradom"/>
</dbReference>
<dbReference type="SMART" id="SM00291">
    <property type="entry name" value="ZnF_ZZ"/>
    <property type="match status" value="1"/>
</dbReference>
<feature type="region of interest" description="Disordered" evidence="10">
    <location>
        <begin position="321"/>
        <end position="343"/>
    </location>
</feature>
<keyword evidence="3" id="KW-0808">Transferase</keyword>
<dbReference type="InterPro" id="IPR000433">
    <property type="entry name" value="Znf_ZZ"/>
</dbReference>
<evidence type="ECO:0000256" key="1">
    <source>
        <dbReference type="ARBA" id="ARBA00001798"/>
    </source>
</evidence>
<dbReference type="SUPFAM" id="SSF57850">
    <property type="entry name" value="RING/U-box"/>
    <property type="match status" value="4"/>
</dbReference>
<dbReference type="InterPro" id="IPR043145">
    <property type="entry name" value="Znf_ZZ_sf"/>
</dbReference>
<dbReference type="AlphaFoldDB" id="A0A6B2L4W0"/>
<dbReference type="PANTHER" id="PTHR11685">
    <property type="entry name" value="RBR FAMILY RING FINGER AND IBR DOMAIN-CONTAINING"/>
    <property type="match status" value="1"/>
</dbReference>
<evidence type="ECO:0000259" key="11">
    <source>
        <dbReference type="PROSITE" id="PS51873"/>
    </source>
</evidence>
<dbReference type="InterPro" id="IPR013083">
    <property type="entry name" value="Znf_RING/FYVE/PHD"/>
</dbReference>
<proteinExistence type="predicted"/>
<organism evidence="12">
    <name type="scientific">Arcella intermedia</name>
    <dbReference type="NCBI Taxonomy" id="1963864"/>
    <lineage>
        <taxon>Eukaryota</taxon>
        <taxon>Amoebozoa</taxon>
        <taxon>Tubulinea</taxon>
        <taxon>Elardia</taxon>
        <taxon>Arcellinida</taxon>
        <taxon>Sphaerothecina</taxon>
        <taxon>Arcellidae</taxon>
        <taxon>Arcella</taxon>
    </lineage>
</organism>
<name>A0A6B2L4W0_9EUKA</name>
<accession>A0A6B2L4W0</accession>
<keyword evidence="7" id="KW-0833">Ubl conjugation pathway</keyword>
<protein>
    <recommendedName>
        <fullName evidence="2">RBR-type E3 ubiquitin transferase</fullName>
        <ecNumber evidence="2">2.3.2.31</ecNumber>
    </recommendedName>
</protein>
<dbReference type="InterPro" id="IPR031127">
    <property type="entry name" value="E3_UB_ligase_RBR"/>
</dbReference>
<dbReference type="PROSITE" id="PS01357">
    <property type="entry name" value="ZF_ZZ_1"/>
    <property type="match status" value="1"/>
</dbReference>
<dbReference type="PROSITE" id="PS51873">
    <property type="entry name" value="TRIAD"/>
    <property type="match status" value="1"/>
</dbReference>
<feature type="domain" description="RING-type" evidence="11">
    <location>
        <begin position="70"/>
        <end position="354"/>
    </location>
</feature>
<reference evidence="12" key="1">
    <citation type="journal article" date="2020" name="J. Eukaryot. Microbiol.">
        <title>De novo Sequencing, Assembly and Annotation of the Transcriptome for the Free-Living Testate Amoeba Arcella intermedia.</title>
        <authorList>
            <person name="Ribeiro G.M."/>
            <person name="Porfirio-Sousa A.L."/>
            <person name="Maurer-Alcala X.X."/>
            <person name="Katz L.A."/>
            <person name="Lahr D.J.G."/>
        </authorList>
    </citation>
    <scope>NUCLEOTIDE SEQUENCE</scope>
</reference>
<evidence type="ECO:0000256" key="6">
    <source>
        <dbReference type="ARBA" id="ARBA00022771"/>
    </source>
</evidence>
<dbReference type="CDD" id="cd02340">
    <property type="entry name" value="ZZ_NBR1_like"/>
    <property type="match status" value="1"/>
</dbReference>
<dbReference type="GO" id="GO:0008270">
    <property type="term" value="F:zinc ion binding"/>
    <property type="evidence" value="ECO:0007669"/>
    <property type="project" value="UniProtKB-KW"/>
</dbReference>
<dbReference type="GO" id="GO:0061630">
    <property type="term" value="F:ubiquitin protein ligase activity"/>
    <property type="evidence" value="ECO:0007669"/>
    <property type="project" value="UniProtKB-EC"/>
</dbReference>
<evidence type="ECO:0000256" key="9">
    <source>
        <dbReference type="SAM" id="Coils"/>
    </source>
</evidence>
<dbReference type="InterPro" id="IPR002867">
    <property type="entry name" value="IBR_dom"/>
</dbReference>
<dbReference type="EC" id="2.3.2.31" evidence="2"/>
<evidence type="ECO:0000256" key="3">
    <source>
        <dbReference type="ARBA" id="ARBA00022679"/>
    </source>
</evidence>
<dbReference type="CDD" id="cd20335">
    <property type="entry name" value="BRcat_RBR"/>
    <property type="match status" value="1"/>
</dbReference>
<evidence type="ECO:0000256" key="10">
    <source>
        <dbReference type="SAM" id="MobiDB-lite"/>
    </source>
</evidence>